<dbReference type="InterPro" id="IPR036086">
    <property type="entry name" value="ParB/Sulfiredoxin_sf"/>
</dbReference>
<proteinExistence type="predicted"/>
<reference evidence="1" key="1">
    <citation type="submission" date="2022-12" db="EMBL/GenBank/DDBJ databases">
        <title>Genomic of Bacillus halotolerans.</title>
        <authorList>
            <person name="Xu G."/>
            <person name="Ding Y."/>
        </authorList>
    </citation>
    <scope>NUCLEOTIDE SEQUENCE</scope>
    <source>
        <strain evidence="1">B13</strain>
        <plasmid evidence="1">unnamed</plasmid>
    </source>
</reference>
<dbReference type="EMBL" id="CP114067">
    <property type="protein sequence ID" value="WAT23510.1"/>
    <property type="molecule type" value="Genomic_DNA"/>
</dbReference>
<dbReference type="Proteomes" id="UP001164713">
    <property type="component" value="Plasmid unnamed"/>
</dbReference>
<gene>
    <name evidence="1" type="ORF">O0R52_22270</name>
</gene>
<dbReference type="RefSeq" id="WP_269108224.1">
    <property type="nucleotide sequence ID" value="NZ_CP114067.1"/>
</dbReference>
<organism evidence="1 2">
    <name type="scientific">Bacillus halotolerans</name>
    <dbReference type="NCBI Taxonomy" id="260554"/>
    <lineage>
        <taxon>Bacteria</taxon>
        <taxon>Bacillati</taxon>
        <taxon>Bacillota</taxon>
        <taxon>Bacilli</taxon>
        <taxon>Bacillales</taxon>
        <taxon>Bacillaceae</taxon>
        <taxon>Bacillus</taxon>
    </lineage>
</organism>
<keyword evidence="1" id="KW-0614">Plasmid</keyword>
<dbReference type="CDD" id="cd16387">
    <property type="entry name" value="ParB_N_Srx"/>
    <property type="match status" value="1"/>
</dbReference>
<sequence length="275" mass="32468">MSERVQRILAAGVFQEHVELMKDTYPLPLPDLSLYDELKNVQVEVPLNKVKGGYRIDAALSWYENFNIMNEKIDHLLHSIQEVGLHQYIESFQSDETTNPIELAYCDNLDCYFVISDGNHRIAVAKMIGMKTIKAKVCLHKFIKDRADLKSEFNCKRKKLKEKIEMLGFWHDCKNRDNINEINIYFKKQHITYFIIPSEYRFSEGEINEALQFLNNLEKLIDLYMSLPMIVRRVFLLYIKRTDQSYKSIIENEFALLQKAGYFKEKANIRKGDYI</sequence>
<name>A0ABY7I8S7_9BACI</name>
<keyword evidence="2" id="KW-1185">Reference proteome</keyword>
<protein>
    <submittedName>
        <fullName evidence="1">ParB/Srx family N-terminal domain-containing protein</fullName>
    </submittedName>
</protein>
<evidence type="ECO:0000313" key="1">
    <source>
        <dbReference type="EMBL" id="WAT23510.1"/>
    </source>
</evidence>
<accession>A0ABY7I8S7</accession>
<dbReference type="SUPFAM" id="SSF110849">
    <property type="entry name" value="ParB/Sulfiredoxin"/>
    <property type="match status" value="1"/>
</dbReference>
<dbReference type="Gene3D" id="3.90.1530.30">
    <property type="match status" value="1"/>
</dbReference>
<geneLocation type="plasmid" evidence="1 2">
    <name>unnamed</name>
</geneLocation>
<evidence type="ECO:0000313" key="2">
    <source>
        <dbReference type="Proteomes" id="UP001164713"/>
    </source>
</evidence>